<reference evidence="1 2" key="1">
    <citation type="submission" date="2017-02" db="EMBL/GenBank/DDBJ databases">
        <title>Paraburkholderia sophoroidis sp. nov. and Paraburkholderia steynii sp. nov. rhizobial symbionts of the fynbos legume Hypocalyptus sophoroides.</title>
        <authorList>
            <person name="Steenkamp E.T."/>
            <person name="Beukes C.W."/>
            <person name="Van Zyl E."/>
            <person name="Avontuur J."/>
            <person name="Chan W.Y."/>
            <person name="Hassen A."/>
            <person name="Palmer M."/>
            <person name="Mthombeni L."/>
            <person name="Phalane F."/>
            <person name="Sereme K."/>
            <person name="Venter S.N."/>
        </authorList>
    </citation>
    <scope>NUCLEOTIDE SEQUENCE [LARGE SCALE GENOMIC DNA]</scope>
    <source>
        <strain evidence="1 2">HC1.1ba</strain>
    </source>
</reference>
<keyword evidence="2" id="KW-1185">Reference proteome</keyword>
<sequence length="299" mass="32823">MTQETSAELTILAVAERMRDEFEHYAPVIARGLAMLNSMSLGIQAIAQEIFPKVAPHLHALGQVDWAEAIRRVQELPSKSKAAMTLAAANGWFFGWSDSLQGVMELVERLDADRPAEIDEVLMQYYRDNLQFFSDEMVRRHPDRALVIKAAISAHQTLGTDGYCLSIPVFIAQADGLLTEITDVKSAFMRAARGGPELQASAALREQLAADPESLDLIHPLLALHDLDFMKSADARKKAAQASGGAFTALNRHQVMHGESWNYGTEINSLKAFSLLAFVGTHLPEILQGGRLNATRTVS</sequence>
<organism evidence="1 2">
    <name type="scientific">Paraburkholderia steynii</name>
    <dbReference type="NCBI Taxonomy" id="1245441"/>
    <lineage>
        <taxon>Bacteria</taxon>
        <taxon>Pseudomonadati</taxon>
        <taxon>Pseudomonadota</taxon>
        <taxon>Betaproteobacteria</taxon>
        <taxon>Burkholderiales</taxon>
        <taxon>Burkholderiaceae</taxon>
        <taxon>Paraburkholderia</taxon>
    </lineage>
</organism>
<dbReference type="Proteomes" id="UP000294200">
    <property type="component" value="Unassembled WGS sequence"/>
</dbReference>
<evidence type="ECO:0000313" key="2">
    <source>
        <dbReference type="Proteomes" id="UP000294200"/>
    </source>
</evidence>
<gene>
    <name evidence="1" type="ORF">BZM27_06880</name>
</gene>
<proteinExistence type="predicted"/>
<name>A0A4R0XG06_9BURK</name>
<evidence type="ECO:0000313" key="1">
    <source>
        <dbReference type="EMBL" id="TCG09234.1"/>
    </source>
</evidence>
<accession>A0A4R0XG06</accession>
<comment type="caution">
    <text evidence="1">The sequence shown here is derived from an EMBL/GenBank/DDBJ whole genome shotgun (WGS) entry which is preliminary data.</text>
</comment>
<dbReference type="AlphaFoldDB" id="A0A4R0XG06"/>
<dbReference type="EMBL" id="MWML01000015">
    <property type="protein sequence ID" value="TCG09234.1"/>
    <property type="molecule type" value="Genomic_DNA"/>
</dbReference>
<protein>
    <submittedName>
        <fullName evidence="1">Uncharacterized protein</fullName>
    </submittedName>
</protein>